<dbReference type="EMBL" id="CP009533">
    <property type="protein sequence ID" value="AIS17179.1"/>
    <property type="molecule type" value="Genomic_DNA"/>
</dbReference>
<sequence length="78" mass="8952">MKNHLYIIDYIIHGQPRSFVVRADKMDTVAAWHWASCDAGFGYIPKSSRDKTRKTSRPEAERLGISEMKWRSAEPSVA</sequence>
<dbReference type="RefSeq" id="WP_043188107.1">
    <property type="nucleotide sequence ID" value="NZ_CP009533.1"/>
</dbReference>
<dbReference type="Proteomes" id="UP000029499">
    <property type="component" value="Chromosome"/>
</dbReference>
<accession>A0A089YNL3</accession>
<gene>
    <name evidence="1" type="ORF">LT40_07055</name>
</gene>
<dbReference type="Pfam" id="PF20192">
    <property type="entry name" value="DUF6555"/>
    <property type="match status" value="1"/>
</dbReference>
<dbReference type="AlphaFoldDB" id="A0A089YNL3"/>
<evidence type="ECO:0000313" key="1">
    <source>
        <dbReference type="EMBL" id="AIS17179.1"/>
    </source>
</evidence>
<organism evidence="1 2">
    <name type="scientific">Pseudomonas rhizosphaerae</name>
    <dbReference type="NCBI Taxonomy" id="216142"/>
    <lineage>
        <taxon>Bacteria</taxon>
        <taxon>Pseudomonadati</taxon>
        <taxon>Pseudomonadota</taxon>
        <taxon>Gammaproteobacteria</taxon>
        <taxon>Pseudomonadales</taxon>
        <taxon>Pseudomonadaceae</taxon>
        <taxon>Pseudomonas</taxon>
    </lineage>
</organism>
<dbReference type="HOGENOM" id="CLU_180049_0_0_6"/>
<dbReference type="OrthoDB" id="6998444at2"/>
<keyword evidence="2" id="KW-1185">Reference proteome</keyword>
<protein>
    <submittedName>
        <fullName evidence="1">Uncharacterized protein</fullName>
    </submittedName>
</protein>
<reference evidence="1 2" key="1">
    <citation type="journal article" date="2015" name="J. Biotechnol.">
        <title>Complete genome sequence of Pseudomonas rhizosphaerae IH5T (=DSM 16299T), a phosphate-solubilizing rhizobacterium for bacterial biofertilizer.</title>
        <authorList>
            <person name="Kwak Y."/>
            <person name="Jung B.K."/>
            <person name="Shin J.H."/>
        </authorList>
    </citation>
    <scope>NUCLEOTIDE SEQUENCE [LARGE SCALE GENOMIC DNA]</scope>
    <source>
        <strain evidence="1">DSM 16299</strain>
    </source>
</reference>
<dbReference type="InterPro" id="IPR046685">
    <property type="entry name" value="DUF6555"/>
</dbReference>
<proteinExistence type="predicted"/>
<evidence type="ECO:0000313" key="2">
    <source>
        <dbReference type="Proteomes" id="UP000029499"/>
    </source>
</evidence>
<dbReference type="STRING" id="216142.LT40_07055"/>
<name>A0A089YNL3_9PSED</name>
<dbReference type="KEGG" id="prh:LT40_07055"/>